<feature type="transmembrane region" description="Helical" evidence="1">
    <location>
        <begin position="63"/>
        <end position="82"/>
    </location>
</feature>
<organism evidence="2 3">
    <name type="scientific">Kluyveromyces marxianus</name>
    <name type="common">Yeast</name>
    <name type="synonym">Candida kefyr</name>
    <dbReference type="NCBI Taxonomy" id="4911"/>
    <lineage>
        <taxon>Eukaryota</taxon>
        <taxon>Fungi</taxon>
        <taxon>Dikarya</taxon>
        <taxon>Ascomycota</taxon>
        <taxon>Saccharomycotina</taxon>
        <taxon>Saccharomycetes</taxon>
        <taxon>Saccharomycetales</taxon>
        <taxon>Saccharomycetaceae</taxon>
        <taxon>Kluyveromyces</taxon>
    </lineage>
</organism>
<evidence type="ECO:0008006" key="4">
    <source>
        <dbReference type="Google" id="ProtNLM"/>
    </source>
</evidence>
<dbReference type="EMBL" id="CP015056">
    <property type="protein sequence ID" value="QGN15375.1"/>
    <property type="molecule type" value="Genomic_DNA"/>
</dbReference>
<gene>
    <name evidence="2" type="ORF">FIM1_2065</name>
</gene>
<evidence type="ECO:0000313" key="3">
    <source>
        <dbReference type="Proteomes" id="UP000422736"/>
    </source>
</evidence>
<proteinExistence type="predicted"/>
<sequence>MRRTHTEKQKKGEIPPEWVRFSTEFLAPQRAAAAAARKYYWRKSETEKNPLHSPRNAQAGAHGVFLSFSFLNVVLCCVFFFFFFLSHFLMLCCVVFFFFFFGFRFSLLTLLWAGRRPFLFGRRWFRLDGGSCWANAESREGAGFFFSSLSVCVLWCGTQQEFNLFSFFRCRNFSGVVTLVTDGLGQGNRGAQVWGDRPTDR</sequence>
<feature type="transmembrane region" description="Helical" evidence="1">
    <location>
        <begin position="88"/>
        <end position="113"/>
    </location>
</feature>
<keyword evidence="1" id="KW-0812">Transmembrane</keyword>
<evidence type="ECO:0000313" key="2">
    <source>
        <dbReference type="EMBL" id="QGN15375.1"/>
    </source>
</evidence>
<keyword evidence="1" id="KW-1133">Transmembrane helix</keyword>
<accession>A0ABX6ESU1</accession>
<keyword evidence="3" id="KW-1185">Reference proteome</keyword>
<dbReference type="Proteomes" id="UP000422736">
    <property type="component" value="Chromosome 3"/>
</dbReference>
<protein>
    <recommendedName>
        <fullName evidence="4">Transmembrane protein</fullName>
    </recommendedName>
</protein>
<evidence type="ECO:0000256" key="1">
    <source>
        <dbReference type="SAM" id="Phobius"/>
    </source>
</evidence>
<name>A0ABX6ESU1_KLUMA</name>
<keyword evidence="1" id="KW-0472">Membrane</keyword>
<reference evidence="2 3" key="1">
    <citation type="submission" date="2016-03" db="EMBL/GenBank/DDBJ databases">
        <title>How can Kluyveromyces marxianus grow so fast - potential evolutionary course in Saccharomyces Complex revealed by comparative genomics.</title>
        <authorList>
            <person name="Mo W."/>
            <person name="Lu W."/>
            <person name="Yang X."/>
            <person name="Qi J."/>
            <person name="Lv H."/>
        </authorList>
    </citation>
    <scope>NUCLEOTIDE SEQUENCE [LARGE SCALE GENOMIC DNA]</scope>
    <source>
        <strain evidence="2 3">FIM1</strain>
    </source>
</reference>